<dbReference type="SUPFAM" id="SSF55874">
    <property type="entry name" value="ATPase domain of HSP90 chaperone/DNA topoisomerase II/histidine kinase"/>
    <property type="match status" value="1"/>
</dbReference>
<evidence type="ECO:0000256" key="10">
    <source>
        <dbReference type="SAM" id="Phobius"/>
    </source>
</evidence>
<keyword evidence="10" id="KW-0812">Transmembrane</keyword>
<dbReference type="EC" id="2.7.13.3" evidence="2"/>
<feature type="transmembrane region" description="Helical" evidence="10">
    <location>
        <begin position="410"/>
        <end position="432"/>
    </location>
</feature>
<dbReference type="PANTHER" id="PTHR24421:SF10">
    <property type="entry name" value="NITRATE_NITRITE SENSOR PROTEIN NARQ"/>
    <property type="match status" value="1"/>
</dbReference>
<accession>A0ABW5NM58</accession>
<dbReference type="InterPro" id="IPR011712">
    <property type="entry name" value="Sig_transdc_His_kin_sub3_dim/P"/>
</dbReference>
<feature type="signal peptide" evidence="11">
    <location>
        <begin position="1"/>
        <end position="21"/>
    </location>
</feature>
<dbReference type="CDD" id="cd16917">
    <property type="entry name" value="HATPase_UhpB-NarQ-NarX-like"/>
    <property type="match status" value="1"/>
</dbReference>
<keyword evidence="7" id="KW-0067">ATP-binding</keyword>
<keyword evidence="11" id="KW-0732">Signal</keyword>
<evidence type="ECO:0000256" key="11">
    <source>
        <dbReference type="SAM" id="SignalP"/>
    </source>
</evidence>
<dbReference type="InterPro" id="IPR011990">
    <property type="entry name" value="TPR-like_helical_dom_sf"/>
</dbReference>
<comment type="caution">
    <text evidence="13">The sequence shown here is derived from an EMBL/GenBank/DDBJ whole genome shotgun (WGS) entry which is preliminary data.</text>
</comment>
<evidence type="ECO:0000313" key="13">
    <source>
        <dbReference type="EMBL" id="MFD2599342.1"/>
    </source>
</evidence>
<keyword evidence="6 13" id="KW-0418">Kinase</keyword>
<evidence type="ECO:0000256" key="3">
    <source>
        <dbReference type="ARBA" id="ARBA00022553"/>
    </source>
</evidence>
<keyword evidence="8" id="KW-0902">Two-component regulatory system</keyword>
<dbReference type="EMBL" id="JBHUMA010000006">
    <property type="protein sequence ID" value="MFD2599342.1"/>
    <property type="molecule type" value="Genomic_DNA"/>
</dbReference>
<comment type="catalytic activity">
    <reaction evidence="1">
        <text>ATP + protein L-histidine = ADP + protein N-phospho-L-histidine.</text>
        <dbReference type="EC" id="2.7.13.3"/>
    </reaction>
</comment>
<evidence type="ECO:0000256" key="2">
    <source>
        <dbReference type="ARBA" id="ARBA00012438"/>
    </source>
</evidence>
<evidence type="ECO:0000256" key="8">
    <source>
        <dbReference type="ARBA" id="ARBA00023012"/>
    </source>
</evidence>
<keyword evidence="9" id="KW-0175">Coiled coil</keyword>
<keyword evidence="4" id="KW-0808">Transferase</keyword>
<dbReference type="SMART" id="SM00387">
    <property type="entry name" value="HATPase_c"/>
    <property type="match status" value="1"/>
</dbReference>
<feature type="chain" id="PRO_5046244316" description="histidine kinase" evidence="11">
    <location>
        <begin position="22"/>
        <end position="661"/>
    </location>
</feature>
<keyword evidence="10" id="KW-1133">Transmembrane helix</keyword>
<dbReference type="InterPro" id="IPR003594">
    <property type="entry name" value="HATPase_dom"/>
</dbReference>
<dbReference type="SUPFAM" id="SSF48452">
    <property type="entry name" value="TPR-like"/>
    <property type="match status" value="1"/>
</dbReference>
<dbReference type="PANTHER" id="PTHR24421">
    <property type="entry name" value="NITRATE/NITRITE SENSOR PROTEIN NARX-RELATED"/>
    <property type="match status" value="1"/>
</dbReference>
<protein>
    <recommendedName>
        <fullName evidence="2">histidine kinase</fullName>
        <ecNumber evidence="2">2.7.13.3</ecNumber>
    </recommendedName>
</protein>
<sequence>MFYPSTLTFLLSMLFLGTLQAQNSGAVRAYGDSVYRKISDMPEDEKKAKALLELSFFWSDYDTAQAFIYIREATKLMETEKDSPYQLGLLSFYKAAVHFDTDPQQAKKLYMLAERHLSKVKTEEAMRYRIRLWSSYGALRQRDGEPNDYVDALINQVIPLATAIKDTALLGNNYQNVAMALMNMQKYKEADQYYKRAIAMLGVSSASDEHRLTAYVNAARNAVFQRHLEQAEKLLSQAYDVFKRIPLSTYGPIYHAVYGSYWKKRGNWKRAFEQFDLGLARARALNSDEMIASVLFDQYETYKEAGRLPEAKEALLEVLPYVEKSAIWRNKQRIYYNLANVERDLGNFESSSAWFKKYAVAVDTLMEDTGEARIMELERKYQTAEKEKELSQTREINQRQQLSLVRTQTWTIILSLCCLLLIAVGAITFITFRNRKRNENQQARMRIFEAVAQGEEQERSRVARDLHDGLGGVLAAIKLKLSAIVNQRDSTAHDVTNSLNNLIQDVDYSVDEVRRVARNMMPESLRSMGLEAALGDLCKSLQHDNLQIDFAADNISAHKSTAFLISVYRIVQELLTNMLKHSQATHAWVQCSERDGEFYLSVEDNGIGFLYTSSRENNFGMGIQNIKNRMDMLQGKWSIDTAPGEGVSIHISIPLHDHRKN</sequence>
<keyword evidence="5" id="KW-0547">Nucleotide-binding</keyword>
<dbReference type="InterPro" id="IPR036890">
    <property type="entry name" value="HATPase_C_sf"/>
</dbReference>
<organism evidence="13 14">
    <name type="scientific">Sphingobacterium corticis</name>
    <dbReference type="NCBI Taxonomy" id="1812823"/>
    <lineage>
        <taxon>Bacteria</taxon>
        <taxon>Pseudomonadati</taxon>
        <taxon>Bacteroidota</taxon>
        <taxon>Sphingobacteriia</taxon>
        <taxon>Sphingobacteriales</taxon>
        <taxon>Sphingobacteriaceae</taxon>
        <taxon>Sphingobacterium</taxon>
    </lineage>
</organism>
<evidence type="ECO:0000259" key="12">
    <source>
        <dbReference type="PROSITE" id="PS50109"/>
    </source>
</evidence>
<evidence type="ECO:0000256" key="6">
    <source>
        <dbReference type="ARBA" id="ARBA00022777"/>
    </source>
</evidence>
<evidence type="ECO:0000256" key="9">
    <source>
        <dbReference type="SAM" id="Coils"/>
    </source>
</evidence>
<dbReference type="GO" id="GO:0016301">
    <property type="term" value="F:kinase activity"/>
    <property type="evidence" value="ECO:0007669"/>
    <property type="project" value="UniProtKB-KW"/>
</dbReference>
<dbReference type="Proteomes" id="UP001597393">
    <property type="component" value="Unassembled WGS sequence"/>
</dbReference>
<dbReference type="InterPro" id="IPR050482">
    <property type="entry name" value="Sensor_HK_TwoCompSys"/>
</dbReference>
<keyword evidence="14" id="KW-1185">Reference proteome</keyword>
<reference evidence="14" key="1">
    <citation type="journal article" date="2019" name="Int. J. Syst. Evol. Microbiol.">
        <title>The Global Catalogue of Microorganisms (GCM) 10K type strain sequencing project: providing services to taxonomists for standard genome sequencing and annotation.</title>
        <authorList>
            <consortium name="The Broad Institute Genomics Platform"/>
            <consortium name="The Broad Institute Genome Sequencing Center for Infectious Disease"/>
            <person name="Wu L."/>
            <person name="Ma J."/>
        </authorList>
    </citation>
    <scope>NUCLEOTIDE SEQUENCE [LARGE SCALE GENOMIC DNA]</scope>
    <source>
        <strain evidence="14">KCTC 42248</strain>
    </source>
</reference>
<evidence type="ECO:0000256" key="5">
    <source>
        <dbReference type="ARBA" id="ARBA00022741"/>
    </source>
</evidence>
<dbReference type="Gene3D" id="1.25.40.10">
    <property type="entry name" value="Tetratricopeptide repeat domain"/>
    <property type="match status" value="2"/>
</dbReference>
<evidence type="ECO:0000313" key="14">
    <source>
        <dbReference type="Proteomes" id="UP001597393"/>
    </source>
</evidence>
<evidence type="ECO:0000256" key="4">
    <source>
        <dbReference type="ARBA" id="ARBA00022679"/>
    </source>
</evidence>
<name>A0ABW5NM58_9SPHI</name>
<dbReference type="PROSITE" id="PS50109">
    <property type="entry name" value="HIS_KIN"/>
    <property type="match status" value="1"/>
</dbReference>
<feature type="coiled-coil region" evidence="9">
    <location>
        <begin position="367"/>
        <end position="394"/>
    </location>
</feature>
<dbReference type="Gene3D" id="3.30.565.10">
    <property type="entry name" value="Histidine kinase-like ATPase, C-terminal domain"/>
    <property type="match status" value="1"/>
</dbReference>
<proteinExistence type="predicted"/>
<keyword evidence="3" id="KW-0597">Phosphoprotein</keyword>
<feature type="domain" description="Histidine kinase" evidence="12">
    <location>
        <begin position="461"/>
        <end position="657"/>
    </location>
</feature>
<dbReference type="Pfam" id="PF02518">
    <property type="entry name" value="HATPase_c"/>
    <property type="match status" value="1"/>
</dbReference>
<dbReference type="Pfam" id="PF13374">
    <property type="entry name" value="TPR_10"/>
    <property type="match status" value="1"/>
</dbReference>
<gene>
    <name evidence="13" type="ORF">ACFSQ3_10285</name>
</gene>
<evidence type="ECO:0000256" key="1">
    <source>
        <dbReference type="ARBA" id="ARBA00000085"/>
    </source>
</evidence>
<dbReference type="Gene3D" id="1.20.5.1930">
    <property type="match status" value="1"/>
</dbReference>
<dbReference type="Pfam" id="PF07730">
    <property type="entry name" value="HisKA_3"/>
    <property type="match status" value="1"/>
</dbReference>
<dbReference type="RefSeq" id="WP_380869468.1">
    <property type="nucleotide sequence ID" value="NZ_JBHUMA010000006.1"/>
</dbReference>
<dbReference type="InterPro" id="IPR005467">
    <property type="entry name" value="His_kinase_dom"/>
</dbReference>
<keyword evidence="10" id="KW-0472">Membrane</keyword>
<evidence type="ECO:0000256" key="7">
    <source>
        <dbReference type="ARBA" id="ARBA00022840"/>
    </source>
</evidence>